<dbReference type="SMART" id="SM00382">
    <property type="entry name" value="AAA"/>
    <property type="match status" value="1"/>
</dbReference>
<dbReference type="GO" id="GO:0016020">
    <property type="term" value="C:membrane"/>
    <property type="evidence" value="ECO:0007669"/>
    <property type="project" value="UniProtKB-SubCell"/>
</dbReference>
<evidence type="ECO:0000313" key="11">
    <source>
        <dbReference type="Proteomes" id="UP000187209"/>
    </source>
</evidence>
<comment type="subcellular location">
    <subcellularLocation>
        <location evidence="1">Membrane</location>
        <topology evidence="1">Multi-pass membrane protein</topology>
    </subcellularLocation>
</comment>
<protein>
    <recommendedName>
        <fullName evidence="9">ABC transporter domain-containing protein</fullName>
    </recommendedName>
</protein>
<proteinExistence type="predicted"/>
<evidence type="ECO:0000259" key="9">
    <source>
        <dbReference type="PROSITE" id="PS50893"/>
    </source>
</evidence>
<feature type="transmembrane region" description="Helical" evidence="8">
    <location>
        <begin position="584"/>
        <end position="605"/>
    </location>
</feature>
<keyword evidence="7 8" id="KW-0472">Membrane</keyword>
<dbReference type="InterPro" id="IPR043926">
    <property type="entry name" value="ABCG_dom"/>
</dbReference>
<dbReference type="OrthoDB" id="184675at2759"/>
<dbReference type="EMBL" id="MPUH01000001">
    <property type="protein sequence ID" value="OMJ96370.1"/>
    <property type="molecule type" value="Genomic_DNA"/>
</dbReference>
<evidence type="ECO:0000256" key="3">
    <source>
        <dbReference type="ARBA" id="ARBA00022692"/>
    </source>
</evidence>
<keyword evidence="6 8" id="KW-1133">Transmembrane helix</keyword>
<dbReference type="InterPro" id="IPR027417">
    <property type="entry name" value="P-loop_NTPase"/>
</dbReference>
<dbReference type="Pfam" id="PF19055">
    <property type="entry name" value="ABC2_membrane_7"/>
    <property type="match status" value="1"/>
</dbReference>
<dbReference type="SUPFAM" id="SSF52540">
    <property type="entry name" value="P-loop containing nucleoside triphosphate hydrolases"/>
    <property type="match status" value="1"/>
</dbReference>
<reference evidence="10 11" key="1">
    <citation type="submission" date="2016-11" db="EMBL/GenBank/DDBJ databases">
        <title>The macronuclear genome of Stentor coeruleus: a giant cell with tiny introns.</title>
        <authorList>
            <person name="Slabodnick M."/>
            <person name="Ruby J.G."/>
            <person name="Reiff S.B."/>
            <person name="Swart E.C."/>
            <person name="Gosai S."/>
            <person name="Prabakaran S."/>
            <person name="Witkowska E."/>
            <person name="Larue G.E."/>
            <person name="Fisher S."/>
            <person name="Freeman R.M."/>
            <person name="Gunawardena J."/>
            <person name="Chu W."/>
            <person name="Stover N.A."/>
            <person name="Gregory B.D."/>
            <person name="Nowacki M."/>
            <person name="Derisi J."/>
            <person name="Roy S.W."/>
            <person name="Marshall W.F."/>
            <person name="Sood P."/>
        </authorList>
    </citation>
    <scope>NUCLEOTIDE SEQUENCE [LARGE SCALE GENOMIC DNA]</scope>
    <source>
        <strain evidence="10">WM001</strain>
    </source>
</reference>
<dbReference type="AlphaFoldDB" id="A0A1R2D573"/>
<name>A0A1R2D573_9CILI</name>
<dbReference type="Gene3D" id="3.40.50.300">
    <property type="entry name" value="P-loop containing nucleotide triphosphate hydrolases"/>
    <property type="match status" value="1"/>
</dbReference>
<evidence type="ECO:0000256" key="2">
    <source>
        <dbReference type="ARBA" id="ARBA00022448"/>
    </source>
</evidence>
<keyword evidence="4" id="KW-0547">Nucleotide-binding</keyword>
<dbReference type="Pfam" id="PF01061">
    <property type="entry name" value="ABC2_membrane"/>
    <property type="match status" value="1"/>
</dbReference>
<organism evidence="10 11">
    <name type="scientific">Stentor coeruleus</name>
    <dbReference type="NCBI Taxonomy" id="5963"/>
    <lineage>
        <taxon>Eukaryota</taxon>
        <taxon>Sar</taxon>
        <taxon>Alveolata</taxon>
        <taxon>Ciliophora</taxon>
        <taxon>Postciliodesmatophora</taxon>
        <taxon>Heterotrichea</taxon>
        <taxon>Heterotrichida</taxon>
        <taxon>Stentoridae</taxon>
        <taxon>Stentor</taxon>
    </lineage>
</organism>
<evidence type="ECO:0000256" key="8">
    <source>
        <dbReference type="SAM" id="Phobius"/>
    </source>
</evidence>
<dbReference type="GO" id="GO:0140359">
    <property type="term" value="F:ABC-type transporter activity"/>
    <property type="evidence" value="ECO:0007669"/>
    <property type="project" value="InterPro"/>
</dbReference>
<dbReference type="InterPro" id="IPR003593">
    <property type="entry name" value="AAA+_ATPase"/>
</dbReference>
<evidence type="ECO:0000256" key="7">
    <source>
        <dbReference type="ARBA" id="ARBA00023136"/>
    </source>
</evidence>
<dbReference type="PROSITE" id="PS50893">
    <property type="entry name" value="ABC_TRANSPORTER_2"/>
    <property type="match status" value="1"/>
</dbReference>
<dbReference type="Pfam" id="PF00005">
    <property type="entry name" value="ABC_tran"/>
    <property type="match status" value="1"/>
</dbReference>
<evidence type="ECO:0000256" key="4">
    <source>
        <dbReference type="ARBA" id="ARBA00022741"/>
    </source>
</evidence>
<dbReference type="InterPro" id="IPR003439">
    <property type="entry name" value="ABC_transporter-like_ATP-bd"/>
</dbReference>
<keyword evidence="5" id="KW-0067">ATP-binding</keyword>
<feature type="transmembrane region" description="Helical" evidence="8">
    <location>
        <begin position="537"/>
        <end position="554"/>
    </location>
</feature>
<dbReference type="PANTHER" id="PTHR48041:SF139">
    <property type="entry name" value="PROTEIN SCARLET"/>
    <property type="match status" value="1"/>
</dbReference>
<evidence type="ECO:0000256" key="6">
    <source>
        <dbReference type="ARBA" id="ARBA00022989"/>
    </source>
</evidence>
<comment type="caution">
    <text evidence="10">The sequence shown here is derived from an EMBL/GenBank/DDBJ whole genome shotgun (WGS) entry which is preliminary data.</text>
</comment>
<accession>A0A1R2D573</accession>
<dbReference type="InterPro" id="IPR013525">
    <property type="entry name" value="ABC2_TM"/>
</dbReference>
<feature type="domain" description="ABC transporter" evidence="9">
    <location>
        <begin position="34"/>
        <end position="278"/>
    </location>
</feature>
<evidence type="ECO:0000313" key="10">
    <source>
        <dbReference type="EMBL" id="OMJ96370.1"/>
    </source>
</evidence>
<gene>
    <name evidence="10" type="ORF">SteCoe_121</name>
</gene>
<feature type="transmembrane region" description="Helical" evidence="8">
    <location>
        <begin position="479"/>
        <end position="502"/>
    </location>
</feature>
<dbReference type="InterPro" id="IPR017871">
    <property type="entry name" value="ABC_transporter-like_CS"/>
</dbReference>
<feature type="transmembrane region" description="Helical" evidence="8">
    <location>
        <begin position="399"/>
        <end position="421"/>
    </location>
</feature>
<dbReference type="CDD" id="cd03213">
    <property type="entry name" value="ABCG_EPDR"/>
    <property type="match status" value="1"/>
</dbReference>
<dbReference type="PANTHER" id="PTHR48041">
    <property type="entry name" value="ABC TRANSPORTER G FAMILY MEMBER 28"/>
    <property type="match status" value="1"/>
</dbReference>
<evidence type="ECO:0000256" key="5">
    <source>
        <dbReference type="ARBA" id="ARBA00022840"/>
    </source>
</evidence>
<keyword evidence="3 8" id="KW-0812">Transmembrane</keyword>
<dbReference type="Proteomes" id="UP000187209">
    <property type="component" value="Unassembled WGS sequence"/>
</dbReference>
<dbReference type="GO" id="GO:0016887">
    <property type="term" value="F:ATP hydrolysis activity"/>
    <property type="evidence" value="ECO:0007669"/>
    <property type="project" value="InterPro"/>
</dbReference>
<feature type="transmembrane region" description="Helical" evidence="8">
    <location>
        <begin position="449"/>
        <end position="467"/>
    </location>
</feature>
<dbReference type="GO" id="GO:0005524">
    <property type="term" value="F:ATP binding"/>
    <property type="evidence" value="ECO:0007669"/>
    <property type="project" value="UniProtKB-KW"/>
</dbReference>
<sequence>MLMNRKKVSPLSENSEVIPDNLVTSNDDSDRIFLEWFNITYSIKQRNRRIKILKGVSGFANPGQILAIMGSSGSGKTSLLSILSNQIFPRRGEKILVKISINGVDIKNVDYSIYSRYVMQESIVLPTLTPREALTYAAKLKIKGNDEFITERVNKVIKDLKLSKIADKFIGNEFIKGLSGGEKKRVCIGLELISEPQILILDEPTSGLDSPTAELIINLMKHQAEKGKTIILTIHQPSSNVFCMFDRLILMSEGQFIYQGCASKSLEYFSKIGYSCPDMTNPPDYFMRILYVRDRHFISNNEIEMLKLFVNSYKINEENVSKEINKTELAEINTQQTIFRAGIVIEISILFERAWKNNLRNPFNVALKFIQSIVTAALVDLVFQDLGYDMKGVQNRQGALFFSAVYFVFIPSQTSSIAFPIERPTFVKDYKEGLYGVTPFLLVKLLTDLPFQIITTFIYVVMIYFALNFNLNSSEQFFVFYGLMLLMHLCGSGYGNFAGVFFPDTLAAIIWGSTIAVPLVMYAGYLSNINSISPTFYWIKFISAYYFGYNALAINEFTDLDLESDVVISPLKSSGISGELWEHAGGLILVIIGCNILTFFALKFYGEKKKFK</sequence>
<keyword evidence="11" id="KW-1185">Reference proteome</keyword>
<evidence type="ECO:0000256" key="1">
    <source>
        <dbReference type="ARBA" id="ARBA00004141"/>
    </source>
</evidence>
<feature type="transmembrane region" description="Helical" evidence="8">
    <location>
        <begin position="508"/>
        <end position="525"/>
    </location>
</feature>
<dbReference type="PROSITE" id="PS00211">
    <property type="entry name" value="ABC_TRANSPORTER_1"/>
    <property type="match status" value="1"/>
</dbReference>
<keyword evidence="2" id="KW-0813">Transport</keyword>
<dbReference type="InterPro" id="IPR050352">
    <property type="entry name" value="ABCG_transporters"/>
</dbReference>